<dbReference type="GO" id="GO:0006355">
    <property type="term" value="P:regulation of DNA-templated transcription"/>
    <property type="evidence" value="ECO:0007669"/>
    <property type="project" value="InterPro"/>
</dbReference>
<dbReference type="OrthoDB" id="9774661at2"/>
<keyword evidence="3" id="KW-0804">Transcription</keyword>
<dbReference type="SUPFAM" id="SSF75516">
    <property type="entry name" value="Pheromone-binding domain of LuxR-like quorum-sensing transcription factors"/>
    <property type="match status" value="1"/>
</dbReference>
<organism evidence="5 6">
    <name type="scientific">Pseudomonas fluorescens</name>
    <dbReference type="NCBI Taxonomy" id="294"/>
    <lineage>
        <taxon>Bacteria</taxon>
        <taxon>Pseudomonadati</taxon>
        <taxon>Pseudomonadota</taxon>
        <taxon>Gammaproteobacteria</taxon>
        <taxon>Pseudomonadales</taxon>
        <taxon>Pseudomonadaceae</taxon>
        <taxon>Pseudomonas</taxon>
    </lineage>
</organism>
<evidence type="ECO:0000313" key="5">
    <source>
        <dbReference type="EMBL" id="VVM76970.1"/>
    </source>
</evidence>
<protein>
    <submittedName>
        <fullName evidence="5">Transcriptional activator protein AnoR</fullName>
    </submittedName>
</protein>
<dbReference type="InterPro" id="IPR000792">
    <property type="entry name" value="Tscrpt_reg_LuxR_C"/>
</dbReference>
<accession>A0A5E6S981</accession>
<dbReference type="Pfam" id="PF00196">
    <property type="entry name" value="GerE"/>
    <property type="match status" value="1"/>
</dbReference>
<dbReference type="AlphaFoldDB" id="A0A5E6S981"/>
<dbReference type="SMART" id="SM00421">
    <property type="entry name" value="HTH_LUXR"/>
    <property type="match status" value="1"/>
</dbReference>
<dbReference type="SUPFAM" id="SSF46894">
    <property type="entry name" value="C-terminal effector domain of the bipartite response regulators"/>
    <property type="match status" value="1"/>
</dbReference>
<dbReference type="EMBL" id="CABVHK010000006">
    <property type="protein sequence ID" value="VVM76970.1"/>
    <property type="molecule type" value="Genomic_DNA"/>
</dbReference>
<dbReference type="Gene3D" id="3.30.450.80">
    <property type="entry name" value="Transcription factor LuxR-like, autoinducer-binding domain"/>
    <property type="match status" value="1"/>
</dbReference>
<dbReference type="PANTHER" id="PTHR44688">
    <property type="entry name" value="DNA-BINDING TRANSCRIPTIONAL ACTIVATOR DEVR_DOSR"/>
    <property type="match status" value="1"/>
</dbReference>
<dbReference type="InterPro" id="IPR016032">
    <property type="entry name" value="Sig_transdc_resp-reg_C-effctor"/>
</dbReference>
<dbReference type="GO" id="GO:0003677">
    <property type="term" value="F:DNA binding"/>
    <property type="evidence" value="ECO:0007669"/>
    <property type="project" value="UniProtKB-KW"/>
</dbReference>
<dbReference type="CDD" id="cd06170">
    <property type="entry name" value="LuxR_C_like"/>
    <property type="match status" value="1"/>
</dbReference>
<evidence type="ECO:0000313" key="6">
    <source>
        <dbReference type="Proteomes" id="UP000326953"/>
    </source>
</evidence>
<dbReference type="InterPro" id="IPR005143">
    <property type="entry name" value="TF_LuxR_autoind-bd_dom"/>
</dbReference>
<reference evidence="5 6" key="1">
    <citation type="submission" date="2019-09" db="EMBL/GenBank/DDBJ databases">
        <authorList>
            <person name="Chandra G."/>
            <person name="Truman W A."/>
        </authorList>
    </citation>
    <scope>NUCLEOTIDE SEQUENCE [LARGE SCALE GENOMIC DNA]</scope>
    <source>
        <strain evidence="5">PS662</strain>
    </source>
</reference>
<dbReference type="Gene3D" id="1.10.10.10">
    <property type="entry name" value="Winged helix-like DNA-binding domain superfamily/Winged helix DNA-binding domain"/>
    <property type="match status" value="1"/>
</dbReference>
<keyword evidence="1" id="KW-0805">Transcription regulation</keyword>
<feature type="domain" description="HTH luxR-type" evidence="4">
    <location>
        <begin position="170"/>
        <end position="235"/>
    </location>
</feature>
<proteinExistence type="predicted"/>
<dbReference type="InterPro" id="IPR036693">
    <property type="entry name" value="TF_LuxR_autoind-bd_dom_sf"/>
</dbReference>
<dbReference type="Proteomes" id="UP000326953">
    <property type="component" value="Unassembled WGS sequence"/>
</dbReference>
<dbReference type="RefSeq" id="WP_150710941.1">
    <property type="nucleotide sequence ID" value="NZ_CABVHK010000006.1"/>
</dbReference>
<sequence length="245" mass="27441">MERWKESQLSRLSCTTDFDNAYRIALGFANNIGFKFFAFSTTYQAKNNQINTVQRNNYPTKWNKEYEQQKLSAIDPVVAHCNHSMMPILWSPQLFSKVPSLWEALIAQGIQHGWSQSLHDEESGLCSILSLARSHCPISEFELYENVGFTAFMGHHLHALVARSLPKKPVKPSAPNLSAREIDVLSLAASGKTADESARILNLSPRTVHFHMQNAIEKFGVHNKISAIIAAIKAGYLNSTEAQGR</sequence>
<evidence type="ECO:0000256" key="1">
    <source>
        <dbReference type="ARBA" id="ARBA00023015"/>
    </source>
</evidence>
<gene>
    <name evidence="5" type="primary">anoR</name>
    <name evidence="5" type="ORF">PS662_02113</name>
</gene>
<evidence type="ECO:0000259" key="4">
    <source>
        <dbReference type="PROSITE" id="PS50043"/>
    </source>
</evidence>
<evidence type="ECO:0000256" key="3">
    <source>
        <dbReference type="ARBA" id="ARBA00023163"/>
    </source>
</evidence>
<keyword evidence="2" id="KW-0238">DNA-binding</keyword>
<name>A0A5E6S981_PSEFL</name>
<dbReference type="Pfam" id="PF03472">
    <property type="entry name" value="Autoind_bind"/>
    <property type="match status" value="1"/>
</dbReference>
<dbReference type="PRINTS" id="PR00038">
    <property type="entry name" value="HTHLUXR"/>
</dbReference>
<dbReference type="PANTHER" id="PTHR44688:SF16">
    <property type="entry name" value="DNA-BINDING TRANSCRIPTIONAL ACTIVATOR DEVR_DOSR"/>
    <property type="match status" value="1"/>
</dbReference>
<dbReference type="InterPro" id="IPR036388">
    <property type="entry name" value="WH-like_DNA-bd_sf"/>
</dbReference>
<evidence type="ECO:0000256" key="2">
    <source>
        <dbReference type="ARBA" id="ARBA00023125"/>
    </source>
</evidence>
<dbReference type="PROSITE" id="PS50043">
    <property type="entry name" value="HTH_LUXR_2"/>
    <property type="match status" value="1"/>
</dbReference>